<dbReference type="OrthoDB" id="2146857at2"/>
<dbReference type="GO" id="GO:0010181">
    <property type="term" value="F:FMN binding"/>
    <property type="evidence" value="ECO:0007669"/>
    <property type="project" value="InterPro"/>
</dbReference>
<dbReference type="PANTHER" id="PTHR38030:SF2">
    <property type="entry name" value="PROTOPORPHYRINOGEN IX DEHYDROGENASE [QUINONE]"/>
    <property type="match status" value="1"/>
</dbReference>
<dbReference type="PANTHER" id="PTHR38030">
    <property type="entry name" value="PROTOPORPHYRINOGEN IX DEHYDROGENASE [MENAQUINONE]"/>
    <property type="match status" value="1"/>
</dbReference>
<proteinExistence type="predicted"/>
<dbReference type="PROSITE" id="PS50902">
    <property type="entry name" value="FLAVODOXIN_LIKE"/>
    <property type="match status" value="1"/>
</dbReference>
<dbReference type="PROSITE" id="PS00201">
    <property type="entry name" value="FLAVODOXIN"/>
    <property type="match status" value="1"/>
</dbReference>
<dbReference type="Gene3D" id="3.40.50.360">
    <property type="match status" value="1"/>
</dbReference>
<feature type="domain" description="Flavodoxin-like" evidence="1">
    <location>
        <begin position="3"/>
        <end position="159"/>
    </location>
</feature>
<dbReference type="EMBL" id="MPTC01000006">
    <property type="protein sequence ID" value="OMD41647.1"/>
    <property type="molecule type" value="Genomic_DNA"/>
</dbReference>
<dbReference type="InterPro" id="IPR001226">
    <property type="entry name" value="Flavodoxin_CS"/>
</dbReference>
<dbReference type="InterPro" id="IPR029039">
    <property type="entry name" value="Flavoprotein-like_sf"/>
</dbReference>
<dbReference type="AlphaFoldDB" id="A0A1R0Y2W4"/>
<dbReference type="GO" id="GO:0006783">
    <property type="term" value="P:heme biosynthetic process"/>
    <property type="evidence" value="ECO:0007669"/>
    <property type="project" value="TreeGrafter"/>
</dbReference>
<dbReference type="SUPFAM" id="SSF52218">
    <property type="entry name" value="Flavoproteins"/>
    <property type="match status" value="1"/>
</dbReference>
<protein>
    <recommendedName>
        <fullName evidence="1">Flavodoxin-like domain-containing protein</fullName>
    </recommendedName>
</protein>
<organism evidence="2 3">
    <name type="scientific">Paenibacillus odorifer</name>
    <dbReference type="NCBI Taxonomy" id="189426"/>
    <lineage>
        <taxon>Bacteria</taxon>
        <taxon>Bacillati</taxon>
        <taxon>Bacillota</taxon>
        <taxon>Bacilli</taxon>
        <taxon>Bacillales</taxon>
        <taxon>Paenibacillaceae</taxon>
        <taxon>Paenibacillus</taxon>
    </lineage>
</organism>
<accession>A0A1R0Y2W4</accession>
<sequence length="159" mass="18101">MKTIIIYTSKYGCTEKAAYLLKNQLGEETEVVNLMLAKEPALERYDTVILGGSIYYGKIQKKMTEFTSKYQNELSKKRVGLFICAGAKGEQAAQELKSSFPEKLYDQSITKEVFGDEIYEEKFTLLDRLVLRMLKGKGMSVNGLSKETIERFALAIKQR</sequence>
<dbReference type="GO" id="GO:0070819">
    <property type="term" value="F:menaquinone-dependent protoporphyrinogen oxidase activity"/>
    <property type="evidence" value="ECO:0007669"/>
    <property type="project" value="TreeGrafter"/>
</dbReference>
<dbReference type="InterPro" id="IPR008254">
    <property type="entry name" value="Flavodoxin/NO_synth"/>
</dbReference>
<dbReference type="GO" id="GO:0009055">
    <property type="term" value="F:electron transfer activity"/>
    <property type="evidence" value="ECO:0007669"/>
    <property type="project" value="InterPro"/>
</dbReference>
<reference evidence="2 3" key="1">
    <citation type="submission" date="2016-10" db="EMBL/GenBank/DDBJ databases">
        <title>Paenibacillus species isolates.</title>
        <authorList>
            <person name="Beno S.M."/>
        </authorList>
    </citation>
    <scope>NUCLEOTIDE SEQUENCE [LARGE SCALE GENOMIC DNA]</scope>
    <source>
        <strain evidence="2 3">FSL H7-0710</strain>
    </source>
</reference>
<gene>
    <name evidence="2" type="ORF">BSK52_09365</name>
</gene>
<dbReference type="Proteomes" id="UP000187439">
    <property type="component" value="Unassembled WGS sequence"/>
</dbReference>
<dbReference type="InterPro" id="IPR052200">
    <property type="entry name" value="Protoporphyrinogen_IX_DH"/>
</dbReference>
<evidence type="ECO:0000313" key="3">
    <source>
        <dbReference type="Proteomes" id="UP000187439"/>
    </source>
</evidence>
<evidence type="ECO:0000313" key="2">
    <source>
        <dbReference type="EMBL" id="OMD41647.1"/>
    </source>
</evidence>
<evidence type="ECO:0000259" key="1">
    <source>
        <dbReference type="PROSITE" id="PS50902"/>
    </source>
</evidence>
<dbReference type="Pfam" id="PF12724">
    <property type="entry name" value="Flavodoxin_5"/>
    <property type="match status" value="1"/>
</dbReference>
<dbReference type="GO" id="GO:0016651">
    <property type="term" value="F:oxidoreductase activity, acting on NAD(P)H"/>
    <property type="evidence" value="ECO:0007669"/>
    <property type="project" value="UniProtKB-ARBA"/>
</dbReference>
<dbReference type="InterPro" id="IPR026816">
    <property type="entry name" value="Flavodoxin_dom"/>
</dbReference>
<name>A0A1R0Y2W4_9BACL</name>
<dbReference type="RefSeq" id="WP_076118669.1">
    <property type="nucleotide sequence ID" value="NZ_MPTC01000006.1"/>
</dbReference>
<comment type="caution">
    <text evidence="2">The sequence shown here is derived from an EMBL/GenBank/DDBJ whole genome shotgun (WGS) entry which is preliminary data.</text>
</comment>